<dbReference type="AlphaFoldDB" id="A0A0L8GVA8"/>
<accession>A0A0L8GVA8</accession>
<proteinExistence type="predicted"/>
<dbReference type="EMBL" id="KQ420357">
    <property type="protein sequence ID" value="KOF80540.1"/>
    <property type="molecule type" value="Genomic_DNA"/>
</dbReference>
<protein>
    <submittedName>
        <fullName evidence="1">Uncharacterized protein</fullName>
    </submittedName>
</protein>
<organism evidence="1">
    <name type="scientific">Octopus bimaculoides</name>
    <name type="common">California two-spotted octopus</name>
    <dbReference type="NCBI Taxonomy" id="37653"/>
    <lineage>
        <taxon>Eukaryota</taxon>
        <taxon>Metazoa</taxon>
        <taxon>Spiralia</taxon>
        <taxon>Lophotrochozoa</taxon>
        <taxon>Mollusca</taxon>
        <taxon>Cephalopoda</taxon>
        <taxon>Coleoidea</taxon>
        <taxon>Octopodiformes</taxon>
        <taxon>Octopoda</taxon>
        <taxon>Incirrata</taxon>
        <taxon>Octopodidae</taxon>
        <taxon>Octopus</taxon>
    </lineage>
</organism>
<name>A0A0L8GVA8_OCTBM</name>
<reference evidence="1" key="1">
    <citation type="submission" date="2015-07" db="EMBL/GenBank/DDBJ databases">
        <title>MeaNS - Measles Nucleotide Surveillance Program.</title>
        <authorList>
            <person name="Tran T."/>
            <person name="Druce J."/>
        </authorList>
    </citation>
    <scope>NUCLEOTIDE SEQUENCE</scope>
    <source>
        <strain evidence="1">UCB-OBI-ISO-001</strain>
        <tissue evidence="1">Gonad</tissue>
    </source>
</reference>
<sequence>MMMEQHLERSWTCCLVRTVYNYKDCLVSSIFSINTKTEMRILFTALSSHVSQTTVSIISVCFEEVAVEAATAAVFAGIATVAVDAAVVM</sequence>
<evidence type="ECO:0000313" key="1">
    <source>
        <dbReference type="EMBL" id="KOF80540.1"/>
    </source>
</evidence>
<gene>
    <name evidence="1" type="ORF">OCBIM_22027749mg</name>
</gene>